<dbReference type="InterPro" id="IPR036188">
    <property type="entry name" value="FAD/NAD-bd_sf"/>
</dbReference>
<comment type="caution">
    <text evidence="4">The sequence shown here is derived from an EMBL/GenBank/DDBJ whole genome shotgun (WGS) entry which is preliminary data.</text>
</comment>
<evidence type="ECO:0000313" key="5">
    <source>
        <dbReference type="Proteomes" id="UP001221686"/>
    </source>
</evidence>
<reference evidence="4 5" key="1">
    <citation type="submission" date="2022-11" db="EMBL/GenBank/DDBJ databases">
        <title>Minimal conservation of predation-associated metabolite biosynthetic gene clusters underscores biosynthetic potential of Myxococcota including descriptions for ten novel species: Archangium lansinium sp. nov., Myxococcus landrumus sp. nov., Nannocystis bai.</title>
        <authorList>
            <person name="Ahearne A."/>
            <person name="Stevens C."/>
            <person name="Dowd S."/>
        </authorList>
    </citation>
    <scope>NUCLEOTIDE SEQUENCE [LARGE SCALE GENOMIC DNA]</scope>
    <source>
        <strain evidence="4 5">BB15-2</strain>
    </source>
</reference>
<gene>
    <name evidence="4" type="ORF">POL25_36345</name>
</gene>
<name>A0ABT5EC29_9BACT</name>
<dbReference type="InterPro" id="IPR050493">
    <property type="entry name" value="FAD-dep_Monooxygenase_BioMet"/>
</dbReference>
<dbReference type="Proteomes" id="UP001221686">
    <property type="component" value="Unassembled WGS sequence"/>
</dbReference>
<keyword evidence="1" id="KW-0560">Oxidoreductase</keyword>
<evidence type="ECO:0000259" key="3">
    <source>
        <dbReference type="Pfam" id="PF01494"/>
    </source>
</evidence>
<dbReference type="Gene3D" id="3.50.50.60">
    <property type="entry name" value="FAD/NAD(P)-binding domain"/>
    <property type="match status" value="1"/>
</dbReference>
<feature type="domain" description="FAD-binding" evidence="3">
    <location>
        <begin position="6"/>
        <end position="333"/>
    </location>
</feature>
<dbReference type="PRINTS" id="PR00420">
    <property type="entry name" value="RNGMNOXGNASE"/>
</dbReference>
<evidence type="ECO:0000256" key="2">
    <source>
        <dbReference type="ARBA" id="ARBA00023033"/>
    </source>
</evidence>
<dbReference type="EMBL" id="JAQNDL010000003">
    <property type="protein sequence ID" value="MDC0722417.1"/>
    <property type="molecule type" value="Genomic_DNA"/>
</dbReference>
<accession>A0ABT5EC29</accession>
<dbReference type="InterPro" id="IPR002938">
    <property type="entry name" value="FAD-bd"/>
</dbReference>
<evidence type="ECO:0000313" key="4">
    <source>
        <dbReference type="EMBL" id="MDC0722417.1"/>
    </source>
</evidence>
<dbReference type="PANTHER" id="PTHR13789:SF309">
    <property type="entry name" value="PUTATIVE (AFU_ORTHOLOGUE AFUA_6G14510)-RELATED"/>
    <property type="match status" value="1"/>
</dbReference>
<dbReference type="Pfam" id="PF01494">
    <property type="entry name" value="FAD_binding_3"/>
    <property type="match status" value="1"/>
</dbReference>
<dbReference type="PANTHER" id="PTHR13789">
    <property type="entry name" value="MONOOXYGENASE"/>
    <property type="match status" value="1"/>
</dbReference>
<protein>
    <submittedName>
        <fullName evidence="4">NAD(P)/FAD-dependent oxidoreductase</fullName>
    </submittedName>
</protein>
<proteinExistence type="predicted"/>
<sequence length="385" mass="40390">MNLSQLHVLVVGGATGGAATALLLARAGARVTLLEKVAQPRAVGAGIALAENGLAVLESIGLGPAIAASGRAVDAPAVVDARGRMMLAPPRPAPRVRMLRRSALQGLLLDALAAEPRVERQFGAEVIGAERDGRVLARIDGRTVEHRADLVVGADGVHSRIRSAGRFGARVRPPGIPYLRALVEVDAAQGVEAWTGAGIFGSFAVDGGTYFFASAGTRACRRAVAERDLDGLRQVWARAYPASVPLLAAVRRFDDLIFNRVTRVDCQQWVDDRLVLLGDAAHAMAPNLGQGANSALVDAAVLLDELRRAGTLAAGLDAYQQRRRPAVHKVARAAAGLGALAELTNPVARWLRDRLLLPVATRLGGDATPVVMQELPATLLAIGRA</sequence>
<keyword evidence="5" id="KW-1185">Reference proteome</keyword>
<dbReference type="Gene3D" id="3.30.9.10">
    <property type="entry name" value="D-Amino Acid Oxidase, subunit A, domain 2"/>
    <property type="match status" value="1"/>
</dbReference>
<organism evidence="4 5">
    <name type="scientific">Nannocystis bainbridge</name>
    <dbReference type="NCBI Taxonomy" id="2995303"/>
    <lineage>
        <taxon>Bacteria</taxon>
        <taxon>Pseudomonadati</taxon>
        <taxon>Myxococcota</taxon>
        <taxon>Polyangia</taxon>
        <taxon>Nannocystales</taxon>
        <taxon>Nannocystaceae</taxon>
        <taxon>Nannocystis</taxon>
    </lineage>
</organism>
<keyword evidence="2" id="KW-0503">Monooxygenase</keyword>
<evidence type="ECO:0000256" key="1">
    <source>
        <dbReference type="ARBA" id="ARBA00023002"/>
    </source>
</evidence>
<dbReference type="SUPFAM" id="SSF51905">
    <property type="entry name" value="FAD/NAD(P)-binding domain"/>
    <property type="match status" value="1"/>
</dbReference>
<dbReference type="RefSeq" id="WP_272090947.1">
    <property type="nucleotide sequence ID" value="NZ_JAQNDL010000003.1"/>
</dbReference>